<dbReference type="KEGG" id="trs:Terro_0031"/>
<dbReference type="PANTHER" id="PTHR47199:SF2">
    <property type="entry name" value="PHOTOSYSTEM II STABILITY_ASSEMBLY FACTOR HCF136, CHLOROPLASTIC"/>
    <property type="match status" value="1"/>
</dbReference>
<dbReference type="STRING" id="926566.Terro_0031"/>
<dbReference type="HOGENOM" id="CLU_064269_0_0_0"/>
<evidence type="ECO:0000313" key="2">
    <source>
        <dbReference type="EMBL" id="AFL86383.1"/>
    </source>
</evidence>
<reference evidence="2 3" key="1">
    <citation type="submission" date="2012-06" db="EMBL/GenBank/DDBJ databases">
        <title>Complete genome of Terriglobus roseus DSM 18391.</title>
        <authorList>
            <consortium name="US DOE Joint Genome Institute (JGI-PGF)"/>
            <person name="Lucas S."/>
            <person name="Copeland A."/>
            <person name="Lapidus A."/>
            <person name="Glavina del Rio T."/>
            <person name="Dalin E."/>
            <person name="Tice H."/>
            <person name="Bruce D."/>
            <person name="Goodwin L."/>
            <person name="Pitluck S."/>
            <person name="Peters L."/>
            <person name="Mikhailova N."/>
            <person name="Munk A.C.C."/>
            <person name="Kyrpides N."/>
            <person name="Mavromatis K."/>
            <person name="Ivanova N."/>
            <person name="Brettin T."/>
            <person name="Detter J.C."/>
            <person name="Han C."/>
            <person name="Larimer F."/>
            <person name="Land M."/>
            <person name="Hauser L."/>
            <person name="Markowitz V."/>
            <person name="Cheng J.-F."/>
            <person name="Hugenholtz P."/>
            <person name="Woyke T."/>
            <person name="Wu D."/>
            <person name="Brambilla E."/>
            <person name="Klenk H.-P."/>
            <person name="Eisen J.A."/>
        </authorList>
    </citation>
    <scope>NUCLEOTIDE SEQUENCE [LARGE SCALE GENOMIC DNA]</scope>
    <source>
        <strain evidence="3">DSM 18391 / NRRL B-41598 / KBS 63</strain>
    </source>
</reference>
<dbReference type="eggNOG" id="COG4447">
    <property type="taxonomic scope" value="Bacteria"/>
</dbReference>
<evidence type="ECO:0000256" key="1">
    <source>
        <dbReference type="SAM" id="SignalP"/>
    </source>
</evidence>
<sequence>MRQLVFAAALLPLSLSAQFTLQTSNTTAGLRGIANVDGQIAWASGTGGTVLKTLDGGARWSACATPAGAEKLDFRGIQAFDAKTAIVMSSGKGDLSRVYKTTDGCATWQLAFTNPDAPDGFFDAMYFTRRDEGWLLGDPVKGSFYLASTTDAGATWTRSKSPDLNAPARNIGAFAASNQSFIISLSGPIFGGGAGYLYRGSWPGCSQSQSYNQPELCLDRLPFDRIHLPLQAEGDAAGIFALIATSQAIVAVGGDYTQPGNSTMTAAVSLDDGQTWHAAMTQPHGYRSTVAYDVTTKTWITTGPNGTDISTDNGIHWQPLLPNPARGDAPGADKDWNALSLPFVVGPKGRIARLRTDAFQSAR</sequence>
<dbReference type="OrthoDB" id="9813892at2"/>
<dbReference type="RefSeq" id="WP_014783952.1">
    <property type="nucleotide sequence ID" value="NC_018014.1"/>
</dbReference>
<name>I3ZAW5_TERRK</name>
<dbReference type="PANTHER" id="PTHR47199">
    <property type="entry name" value="PHOTOSYSTEM II STABILITY/ASSEMBLY FACTOR HCF136, CHLOROPLASTIC"/>
    <property type="match status" value="1"/>
</dbReference>
<dbReference type="SUPFAM" id="SSF110296">
    <property type="entry name" value="Oligoxyloglucan reducing end-specific cellobiohydrolase"/>
    <property type="match status" value="1"/>
</dbReference>
<gene>
    <name evidence="2" type="ordered locus">Terro_0031</name>
</gene>
<protein>
    <submittedName>
        <fullName evidence="2">BNR/Asp-box repeat protein</fullName>
    </submittedName>
</protein>
<keyword evidence="3" id="KW-1185">Reference proteome</keyword>
<dbReference type="AlphaFoldDB" id="I3ZAW5"/>
<feature type="chain" id="PRO_5003684416" evidence="1">
    <location>
        <begin position="18"/>
        <end position="363"/>
    </location>
</feature>
<dbReference type="Proteomes" id="UP000006056">
    <property type="component" value="Chromosome"/>
</dbReference>
<organism evidence="2 3">
    <name type="scientific">Terriglobus roseus (strain DSM 18391 / NRRL B-41598 / KBS 63)</name>
    <dbReference type="NCBI Taxonomy" id="926566"/>
    <lineage>
        <taxon>Bacteria</taxon>
        <taxon>Pseudomonadati</taxon>
        <taxon>Acidobacteriota</taxon>
        <taxon>Terriglobia</taxon>
        <taxon>Terriglobales</taxon>
        <taxon>Acidobacteriaceae</taxon>
        <taxon>Terriglobus</taxon>
    </lineage>
</organism>
<evidence type="ECO:0000313" key="3">
    <source>
        <dbReference type="Proteomes" id="UP000006056"/>
    </source>
</evidence>
<dbReference type="InterPro" id="IPR015943">
    <property type="entry name" value="WD40/YVTN_repeat-like_dom_sf"/>
</dbReference>
<proteinExistence type="predicted"/>
<dbReference type="Gene3D" id="2.130.10.10">
    <property type="entry name" value="YVTN repeat-like/Quinoprotein amine dehydrogenase"/>
    <property type="match status" value="2"/>
</dbReference>
<feature type="signal peptide" evidence="1">
    <location>
        <begin position="1"/>
        <end position="17"/>
    </location>
</feature>
<keyword evidence="1" id="KW-0732">Signal</keyword>
<accession>I3ZAW5</accession>
<dbReference type="EMBL" id="CP003379">
    <property type="protein sequence ID" value="AFL86383.1"/>
    <property type="molecule type" value="Genomic_DNA"/>
</dbReference>